<keyword evidence="2 7" id="KW-0489">Methyltransferase</keyword>
<dbReference type="InterPro" id="IPR002052">
    <property type="entry name" value="DNA_methylase_N6_adenine_CS"/>
</dbReference>
<evidence type="ECO:0000259" key="6">
    <source>
        <dbReference type="Pfam" id="PF12564"/>
    </source>
</evidence>
<dbReference type="AlphaFoldDB" id="A0A0G1DP18"/>
<dbReference type="InterPro" id="IPR029063">
    <property type="entry name" value="SAM-dependent_MTases_sf"/>
</dbReference>
<dbReference type="EMBL" id="LCFS01000018">
    <property type="protein sequence ID" value="KKS99590.1"/>
    <property type="molecule type" value="Genomic_DNA"/>
</dbReference>
<gene>
    <name evidence="7" type="ORF">UV76_C0018G0008</name>
</gene>
<evidence type="ECO:0000313" key="7">
    <source>
        <dbReference type="EMBL" id="KKS99590.1"/>
    </source>
</evidence>
<sequence length="668" mass="78364">MNKLKQTLEKILKQEESFLDTETKEINYNKVKDSADKIDKKLIAILAENRETKDKFFTKIKDVYVFNVNDFKFFLDENKIDNSYTRYANQIGLSSDTDLLKNNTDVVLDFPFKDCVLEGGQSTEEGTDKYFEYSDKSKNYEEKQSERKEVFFNQILAQDEIDRLFDRKALVNWKRYEKDSTKNGEPVKEIKRDKNGLIKENLIIKGNNLLALHSLKSEFAEKIKLIYIDPPYNTGGSMETFTYNNTFKHSTWLTFMKNRLEIAKELLSDTGFIAITIDHIELFYLGTLADEVFGRKNRIGIITIVNQARGRWMDKNFSASNEFMLVYSKEEGTNIRNVVIDEKKKEKFNLKDDKGNYYLKNYIVIQGGGGGVARKDKPNFWYPIFVSKDLKHVSLEKKNGYEEVLPITNSGKELTWITTPDTFIQRYGEGEVVLQREKGKIVVYRKFREQQIITTHWLDSRYNSTSHGTLLLEKITGRKDFSYPKSLYAVMDTLKLMTSDDDIILDFHAGSGTTGHATLELNKEDGGNRKFILVEQLDEHIKICVERNQKILKNEKINDSFIYFELAKWNEQAKEEINDAKDLKTLEKMFDSFYEKYFLNYNVKVKDFKEKVLKEENFKKLTLNDQKKMFLVMLDLNQMYVQESEIADKQFGINKEDQKLTKEFYQNK</sequence>
<comment type="caution">
    <text evidence="7">The sequence shown here is derived from an EMBL/GenBank/DDBJ whole genome shotgun (WGS) entry which is preliminary data.</text>
</comment>
<dbReference type="PROSITE" id="PS00092">
    <property type="entry name" value="N6_MTASE"/>
    <property type="match status" value="1"/>
</dbReference>
<feature type="domain" description="Type III restriction/modification enzyme methylation subunit" evidence="6">
    <location>
        <begin position="39"/>
        <end position="93"/>
    </location>
</feature>
<evidence type="ECO:0000256" key="4">
    <source>
        <dbReference type="ARBA" id="ARBA00022691"/>
    </source>
</evidence>
<keyword evidence="3" id="KW-0808">Transferase</keyword>
<organism evidence="7 8">
    <name type="scientific">Candidatus Nomurabacteria bacterium GW2011_GWA2_43_15</name>
    <dbReference type="NCBI Taxonomy" id="1618738"/>
    <lineage>
        <taxon>Bacteria</taxon>
        <taxon>Candidatus Nomuraibacteriota</taxon>
    </lineage>
</organism>
<dbReference type="GO" id="GO:0008170">
    <property type="term" value="F:N-methyltransferase activity"/>
    <property type="evidence" value="ECO:0007669"/>
    <property type="project" value="InterPro"/>
</dbReference>
<dbReference type="GO" id="GO:0003677">
    <property type="term" value="F:DNA binding"/>
    <property type="evidence" value="ECO:0007669"/>
    <property type="project" value="InterPro"/>
</dbReference>
<keyword evidence="4" id="KW-0949">S-adenosyl-L-methionine</keyword>
<dbReference type="Gene3D" id="3.40.50.150">
    <property type="entry name" value="Vaccinia Virus protein VP39"/>
    <property type="match status" value="1"/>
</dbReference>
<reference evidence="7 8" key="1">
    <citation type="journal article" date="2015" name="Nature">
        <title>rRNA introns, odd ribosomes, and small enigmatic genomes across a large radiation of phyla.</title>
        <authorList>
            <person name="Brown C.T."/>
            <person name="Hug L.A."/>
            <person name="Thomas B.C."/>
            <person name="Sharon I."/>
            <person name="Castelle C.J."/>
            <person name="Singh A."/>
            <person name="Wilkins M.J."/>
            <person name="Williams K.H."/>
            <person name="Banfield J.F."/>
        </authorList>
    </citation>
    <scope>NUCLEOTIDE SEQUENCE [LARGE SCALE GENOMIC DNA]</scope>
</reference>
<evidence type="ECO:0000259" key="5">
    <source>
        <dbReference type="Pfam" id="PF01555"/>
    </source>
</evidence>
<dbReference type="InterPro" id="IPR022221">
    <property type="entry name" value="TypeIII_RM_meth"/>
</dbReference>
<dbReference type="SUPFAM" id="SSF53335">
    <property type="entry name" value="S-adenosyl-L-methionine-dependent methyltransferases"/>
    <property type="match status" value="1"/>
</dbReference>
<name>A0A0G1DP18_9BACT</name>
<dbReference type="GO" id="GO:0032259">
    <property type="term" value="P:methylation"/>
    <property type="evidence" value="ECO:0007669"/>
    <property type="project" value="UniProtKB-KW"/>
</dbReference>
<dbReference type="Proteomes" id="UP000034646">
    <property type="component" value="Unassembled WGS sequence"/>
</dbReference>
<evidence type="ECO:0000313" key="8">
    <source>
        <dbReference type="Proteomes" id="UP000034646"/>
    </source>
</evidence>
<feature type="domain" description="DNA methylase N-4/N-6" evidence="5">
    <location>
        <begin position="223"/>
        <end position="544"/>
    </location>
</feature>
<dbReference type="PIRSF" id="PIRSF015855">
    <property type="entry name" value="TypeIII_Mtase_mKpnI"/>
    <property type="match status" value="1"/>
</dbReference>
<dbReference type="InterPro" id="IPR001091">
    <property type="entry name" value="RM_Methyltransferase"/>
</dbReference>
<dbReference type="STRING" id="1618738.UV76_C0018G0008"/>
<dbReference type="PATRIC" id="fig|1618738.3.peg.697"/>
<dbReference type="PRINTS" id="PR00508">
    <property type="entry name" value="S21N4MTFRASE"/>
</dbReference>
<dbReference type="Pfam" id="PF01555">
    <property type="entry name" value="N6_N4_Mtase"/>
    <property type="match status" value="1"/>
</dbReference>
<evidence type="ECO:0000256" key="3">
    <source>
        <dbReference type="ARBA" id="ARBA00022679"/>
    </source>
</evidence>
<dbReference type="Pfam" id="PF12564">
    <property type="entry name" value="TypeIII_RM_meth"/>
    <property type="match status" value="1"/>
</dbReference>
<dbReference type="InterPro" id="IPR002295">
    <property type="entry name" value="N4/N6-MTase_EcoPI_Mod-like"/>
</dbReference>
<comment type="similarity">
    <text evidence="1">Belongs to the N(4)/N(6)-methyltransferase family.</text>
</comment>
<evidence type="ECO:0000256" key="1">
    <source>
        <dbReference type="ARBA" id="ARBA00006594"/>
    </source>
</evidence>
<protein>
    <submittedName>
        <fullName evidence="7">Type III restriction/modification system modification methylase</fullName>
    </submittedName>
</protein>
<proteinExistence type="inferred from homology"/>
<evidence type="ECO:0000256" key="2">
    <source>
        <dbReference type="ARBA" id="ARBA00022603"/>
    </source>
</evidence>
<dbReference type="InterPro" id="IPR002941">
    <property type="entry name" value="DNA_methylase_N4/N6"/>
</dbReference>
<accession>A0A0G1DP18</accession>